<evidence type="ECO:0000256" key="2">
    <source>
        <dbReference type="SAM" id="SignalP"/>
    </source>
</evidence>
<evidence type="ECO:0000313" key="3">
    <source>
        <dbReference type="EMBL" id="MDH2049674.1"/>
    </source>
</evidence>
<dbReference type="InterPro" id="IPR042100">
    <property type="entry name" value="Bug_dom1"/>
</dbReference>
<evidence type="ECO:0000313" key="4">
    <source>
        <dbReference type="Proteomes" id="UP001161276"/>
    </source>
</evidence>
<dbReference type="AlphaFoldDB" id="A0AA42W9S1"/>
<organism evidence="3 4">
    <name type="scientific">Achromobacter marplatensis</name>
    <dbReference type="NCBI Taxonomy" id="470868"/>
    <lineage>
        <taxon>Bacteria</taxon>
        <taxon>Pseudomonadati</taxon>
        <taxon>Pseudomonadota</taxon>
        <taxon>Betaproteobacteria</taxon>
        <taxon>Burkholderiales</taxon>
        <taxon>Alcaligenaceae</taxon>
        <taxon>Achromobacter</taxon>
    </lineage>
</organism>
<feature type="signal peptide" evidence="2">
    <location>
        <begin position="1"/>
        <end position="24"/>
    </location>
</feature>
<protein>
    <submittedName>
        <fullName evidence="3">Tripartite tricarboxylate transporter substrate-binding protein</fullName>
    </submittedName>
</protein>
<feature type="chain" id="PRO_5041433410" evidence="2">
    <location>
        <begin position="25"/>
        <end position="327"/>
    </location>
</feature>
<keyword evidence="2" id="KW-0732">Signal</keyword>
<dbReference type="PANTHER" id="PTHR42928">
    <property type="entry name" value="TRICARBOXYLATE-BINDING PROTEIN"/>
    <property type="match status" value="1"/>
</dbReference>
<sequence>MLLRRHCLAVMMLALTGWATGSHAQTPSQAWPAKPVRLVVGLAPGGLVDVLARTVQPHLAEALKQTVIVENRGGAGGNVAGAEVVRNGSDNHTFLLNPSTTESVNPLMFASMPFDPQRDLRPVALLANSQLFLFVRSSLGVDTLEAFVEYARKQPNPLNYGSAGNGTTPHLAGELLKQATGIQATHAPYRGVAPAIQDLAAGQIDFAFGPATVFPMVQSGKLKVLAVASRQRAAVAPDIRTFSEAGIDGVFADSLFGVYAAAGTRDDVVDRMNGEINKVLARPEIQARFLDAGAEALPLRAAEYAARVQDEKKLFAPLMKSLGLKEQ</sequence>
<dbReference type="Gene3D" id="3.40.190.10">
    <property type="entry name" value="Periplasmic binding protein-like II"/>
    <property type="match status" value="1"/>
</dbReference>
<proteinExistence type="inferred from homology"/>
<dbReference type="EMBL" id="JAOCKG010000002">
    <property type="protein sequence ID" value="MDH2049674.1"/>
    <property type="molecule type" value="Genomic_DNA"/>
</dbReference>
<evidence type="ECO:0000256" key="1">
    <source>
        <dbReference type="ARBA" id="ARBA00006987"/>
    </source>
</evidence>
<comment type="similarity">
    <text evidence="1">Belongs to the UPF0065 (bug) family.</text>
</comment>
<dbReference type="RefSeq" id="WP_280025952.1">
    <property type="nucleotide sequence ID" value="NZ_JAOCKG010000002.1"/>
</dbReference>
<gene>
    <name evidence="3" type="ORF">N5K24_04685</name>
</gene>
<dbReference type="Proteomes" id="UP001161276">
    <property type="component" value="Unassembled WGS sequence"/>
</dbReference>
<dbReference type="InterPro" id="IPR005064">
    <property type="entry name" value="BUG"/>
</dbReference>
<name>A0AA42W9S1_9BURK</name>
<dbReference type="Pfam" id="PF03401">
    <property type="entry name" value="TctC"/>
    <property type="match status" value="1"/>
</dbReference>
<comment type="caution">
    <text evidence="3">The sequence shown here is derived from an EMBL/GenBank/DDBJ whole genome shotgun (WGS) entry which is preliminary data.</text>
</comment>
<dbReference type="Gene3D" id="3.40.190.150">
    <property type="entry name" value="Bordetella uptake gene, domain 1"/>
    <property type="match status" value="1"/>
</dbReference>
<dbReference type="PIRSF" id="PIRSF017082">
    <property type="entry name" value="YflP"/>
    <property type="match status" value="1"/>
</dbReference>
<dbReference type="SUPFAM" id="SSF53850">
    <property type="entry name" value="Periplasmic binding protein-like II"/>
    <property type="match status" value="1"/>
</dbReference>
<accession>A0AA42W9S1</accession>
<reference evidence="3" key="1">
    <citation type="submission" date="2022-09" db="EMBL/GenBank/DDBJ databases">
        <title>Intensive care unit water sources are persistently colonized with multi-drug resistant bacteria and are the site of extensive horizontal gene transfer of antibiotic resistance genes.</title>
        <authorList>
            <person name="Diorio-Toth L."/>
        </authorList>
    </citation>
    <scope>NUCLEOTIDE SEQUENCE</scope>
    <source>
        <strain evidence="3">GD03676</strain>
    </source>
</reference>
<dbReference type="PANTHER" id="PTHR42928:SF5">
    <property type="entry name" value="BLR1237 PROTEIN"/>
    <property type="match status" value="1"/>
</dbReference>